<evidence type="ECO:0000256" key="7">
    <source>
        <dbReference type="RuleBase" id="RU000397"/>
    </source>
</evidence>
<dbReference type="PROSITE" id="PS00071">
    <property type="entry name" value="GAPDH"/>
    <property type="match status" value="1"/>
</dbReference>
<dbReference type="NCBIfam" id="TIGR01534">
    <property type="entry name" value="GAPDH-I"/>
    <property type="match status" value="1"/>
</dbReference>
<dbReference type="EC" id="1.2.1.-" evidence="8"/>
<dbReference type="GO" id="GO:0016620">
    <property type="term" value="F:oxidoreductase activity, acting on the aldehyde or oxo group of donors, NAD or NADP as acceptor"/>
    <property type="evidence" value="ECO:0007669"/>
    <property type="project" value="InterPro"/>
</dbReference>
<dbReference type="InterPro" id="IPR020830">
    <property type="entry name" value="GlycerAld_3-P_DH_AS"/>
</dbReference>
<dbReference type="GO" id="GO:0006006">
    <property type="term" value="P:glucose metabolic process"/>
    <property type="evidence" value="ECO:0007669"/>
    <property type="project" value="InterPro"/>
</dbReference>
<dbReference type="PRINTS" id="PR00078">
    <property type="entry name" value="G3PDHDRGNASE"/>
</dbReference>
<dbReference type="InterPro" id="IPR006424">
    <property type="entry name" value="Glyceraldehyde-3-P_DH_1"/>
</dbReference>
<evidence type="ECO:0000256" key="3">
    <source>
        <dbReference type="PIRSR" id="PIRSR000149-1"/>
    </source>
</evidence>
<protein>
    <recommendedName>
        <fullName evidence="8">Glyceraldehyde-3-phosphate dehydrogenase</fullName>
        <ecNumber evidence="8">1.2.1.-</ecNumber>
    </recommendedName>
</protein>
<dbReference type="InterPro" id="IPR020828">
    <property type="entry name" value="GlycerAld_3-P_DH_NAD(P)-bd"/>
</dbReference>
<dbReference type="CDD" id="cd18126">
    <property type="entry name" value="GAPDH_I_C"/>
    <property type="match status" value="1"/>
</dbReference>
<proteinExistence type="inferred from homology"/>
<dbReference type="CDD" id="cd05214">
    <property type="entry name" value="GAPDH_I_N"/>
    <property type="match status" value="1"/>
</dbReference>
<keyword evidence="2 8" id="KW-0560">Oxidoreductase</keyword>
<comment type="similarity">
    <text evidence="1 7">Belongs to the glyceraldehyde-3-phosphate dehydrogenase family.</text>
</comment>
<evidence type="ECO:0000313" key="10">
    <source>
        <dbReference type="EMBL" id="OGZ69818.1"/>
    </source>
</evidence>
<evidence type="ECO:0000256" key="2">
    <source>
        <dbReference type="ARBA" id="ARBA00023002"/>
    </source>
</evidence>
<feature type="active site" description="Nucleophile" evidence="3">
    <location>
        <position position="171"/>
    </location>
</feature>
<reference evidence="10 11" key="1">
    <citation type="journal article" date="2016" name="Nat. Commun.">
        <title>Thousands of microbial genomes shed light on interconnected biogeochemical processes in an aquifer system.</title>
        <authorList>
            <person name="Anantharaman K."/>
            <person name="Brown C.T."/>
            <person name="Hug L.A."/>
            <person name="Sharon I."/>
            <person name="Castelle C.J."/>
            <person name="Probst A.J."/>
            <person name="Thomas B.C."/>
            <person name="Singh A."/>
            <person name="Wilkins M.J."/>
            <person name="Karaoz U."/>
            <person name="Brodie E.L."/>
            <person name="Williams K.H."/>
            <person name="Hubbard S.S."/>
            <person name="Banfield J.F."/>
        </authorList>
    </citation>
    <scope>NUCLEOTIDE SEQUENCE [LARGE SCALE GENOMIC DNA]</scope>
</reference>
<keyword evidence="5" id="KW-0547">Nucleotide-binding</keyword>
<feature type="site" description="Activates thiol group during catalysis" evidence="6">
    <location>
        <position position="198"/>
    </location>
</feature>
<dbReference type="Pfam" id="PF00044">
    <property type="entry name" value="Gp_dh_N"/>
    <property type="match status" value="1"/>
</dbReference>
<dbReference type="InterPro" id="IPR020829">
    <property type="entry name" value="GlycerAld_3-P_DH_cat"/>
</dbReference>
<dbReference type="Pfam" id="PF02800">
    <property type="entry name" value="Gp_dh_C"/>
    <property type="match status" value="1"/>
</dbReference>
<comment type="caution">
    <text evidence="10">The sequence shown here is derived from an EMBL/GenBank/DDBJ whole genome shotgun (WGS) entry which is preliminary data.</text>
</comment>
<dbReference type="InterPro" id="IPR036291">
    <property type="entry name" value="NAD(P)-bd_dom_sf"/>
</dbReference>
<organism evidence="10 11">
    <name type="scientific">Candidatus Staskawiczbacteria bacterium RIFCSPHIGHO2_12_FULL_38_11</name>
    <dbReference type="NCBI Taxonomy" id="1802209"/>
    <lineage>
        <taxon>Bacteria</taxon>
        <taxon>Candidatus Staskawicziibacteriota</taxon>
    </lineage>
</organism>
<feature type="domain" description="Glyceraldehyde 3-phosphate dehydrogenase NAD(P) binding" evidence="9">
    <location>
        <begin position="7"/>
        <end position="171"/>
    </location>
</feature>
<evidence type="ECO:0000313" key="11">
    <source>
        <dbReference type="Proteomes" id="UP000179214"/>
    </source>
</evidence>
<dbReference type="SUPFAM" id="SSF51735">
    <property type="entry name" value="NAD(P)-binding Rossmann-fold domains"/>
    <property type="match status" value="1"/>
</dbReference>
<dbReference type="Gene3D" id="3.30.360.10">
    <property type="entry name" value="Dihydrodipicolinate Reductase, domain 2"/>
    <property type="match status" value="1"/>
</dbReference>
<evidence type="ECO:0000259" key="9">
    <source>
        <dbReference type="SMART" id="SM00846"/>
    </source>
</evidence>
<accession>A0A1G2I707</accession>
<sequence>MEETIMLRVAINGFGRIGRNAFKVAVDPTSQHTRSSNVRLRWAKEEIEIVAINDLTSPAILAHLLKYDSVYGVWNHEVSSDETNIIVDNKKYSVLAEKEPAKLPWGDLNVDVVIESTGRFTDAEGMKQHLTAGAKKVVLSAPSKGGGVETILIGVNADDYSGAELTNNASCTTNCIAPVMAIMEAKFGVAKALMTTVHGVTAEQNLVDGPPPGGKSNDLRRARAAYVNIIPTTTGAAIATTEAIPDLKGLFDGRALRVPVIAGSISDITFVLKKKTTVEEINQAIKDACNEEKWKGIVAWSEEGLVSSDIIGRSESSIVDLPLTQVVDGDLVKIFAWYDNEYGYSNRLVEQVINVGKSL</sequence>
<feature type="binding site" evidence="5">
    <location>
        <begin position="16"/>
        <end position="17"/>
    </location>
    <ligand>
        <name>NAD(+)</name>
        <dbReference type="ChEBI" id="CHEBI:57540"/>
    </ligand>
</feature>
<evidence type="ECO:0000256" key="1">
    <source>
        <dbReference type="ARBA" id="ARBA00007406"/>
    </source>
</evidence>
<dbReference type="AlphaFoldDB" id="A0A1G2I707"/>
<keyword evidence="5" id="KW-0520">NAD</keyword>
<dbReference type="GO" id="GO:0051287">
    <property type="term" value="F:NAD binding"/>
    <property type="evidence" value="ECO:0007669"/>
    <property type="project" value="InterPro"/>
</dbReference>
<evidence type="ECO:0000256" key="6">
    <source>
        <dbReference type="PIRSR" id="PIRSR000149-4"/>
    </source>
</evidence>
<dbReference type="SMART" id="SM00846">
    <property type="entry name" value="Gp_dh_N"/>
    <property type="match status" value="1"/>
</dbReference>
<dbReference type="InterPro" id="IPR020831">
    <property type="entry name" value="GlycerAld/Erythrose_P_DH"/>
</dbReference>
<feature type="binding site" evidence="4">
    <location>
        <position position="257"/>
    </location>
    <ligand>
        <name>D-glyceraldehyde 3-phosphate</name>
        <dbReference type="ChEBI" id="CHEBI:59776"/>
    </ligand>
</feature>
<feature type="binding site" evidence="5">
    <location>
        <position position="54"/>
    </location>
    <ligand>
        <name>NAD(+)</name>
        <dbReference type="ChEBI" id="CHEBI:57540"/>
    </ligand>
</feature>
<name>A0A1G2I707_9BACT</name>
<dbReference type="Gene3D" id="3.40.50.720">
    <property type="entry name" value="NAD(P)-binding Rossmann-like Domain"/>
    <property type="match status" value="1"/>
</dbReference>
<dbReference type="FunFam" id="3.30.360.10:FF:000002">
    <property type="entry name" value="Glyceraldehyde-3-phosphate dehydrogenase"/>
    <property type="match status" value="1"/>
</dbReference>
<feature type="binding site" evidence="5">
    <location>
        <position position="340"/>
    </location>
    <ligand>
        <name>NAD(+)</name>
        <dbReference type="ChEBI" id="CHEBI:57540"/>
    </ligand>
</feature>
<feature type="binding site" evidence="5">
    <location>
        <position position="140"/>
    </location>
    <ligand>
        <name>NAD(+)</name>
        <dbReference type="ChEBI" id="CHEBI:57540"/>
    </ligand>
</feature>
<evidence type="ECO:0000256" key="5">
    <source>
        <dbReference type="PIRSR" id="PIRSR000149-3"/>
    </source>
</evidence>
<feature type="binding site" evidence="4">
    <location>
        <begin position="234"/>
        <end position="235"/>
    </location>
    <ligand>
        <name>D-glyceraldehyde 3-phosphate</name>
        <dbReference type="ChEBI" id="CHEBI:59776"/>
    </ligand>
</feature>
<dbReference type="PANTHER" id="PTHR43148">
    <property type="entry name" value="GLYCERALDEHYDE-3-PHOSPHATE DEHYDROGENASE 2"/>
    <property type="match status" value="1"/>
</dbReference>
<dbReference type="Proteomes" id="UP000179214">
    <property type="component" value="Unassembled WGS sequence"/>
</dbReference>
<feature type="binding site" evidence="4">
    <location>
        <begin position="170"/>
        <end position="172"/>
    </location>
    <ligand>
        <name>D-glyceraldehyde 3-phosphate</name>
        <dbReference type="ChEBI" id="CHEBI:59776"/>
    </ligand>
</feature>
<dbReference type="GO" id="GO:0050661">
    <property type="term" value="F:NADP binding"/>
    <property type="evidence" value="ECO:0007669"/>
    <property type="project" value="InterPro"/>
</dbReference>
<evidence type="ECO:0000256" key="4">
    <source>
        <dbReference type="PIRSR" id="PIRSR000149-2"/>
    </source>
</evidence>
<dbReference type="EMBL" id="MHOV01000026">
    <property type="protein sequence ID" value="OGZ69818.1"/>
    <property type="molecule type" value="Genomic_DNA"/>
</dbReference>
<dbReference type="PIRSF" id="PIRSF000149">
    <property type="entry name" value="GAP_DH"/>
    <property type="match status" value="1"/>
</dbReference>
<evidence type="ECO:0000256" key="8">
    <source>
        <dbReference type="RuleBase" id="RU361160"/>
    </source>
</evidence>
<feature type="binding site" evidence="4">
    <location>
        <position position="201"/>
    </location>
    <ligand>
        <name>D-glyceraldehyde 3-phosphate</name>
        <dbReference type="ChEBI" id="CHEBI:59776"/>
    </ligand>
</feature>
<dbReference type="FunFam" id="3.40.50.720:FF:000001">
    <property type="entry name" value="Glyceraldehyde-3-phosphate dehydrogenase"/>
    <property type="match status" value="1"/>
</dbReference>
<gene>
    <name evidence="10" type="ORF">A3F47_01635</name>
</gene>
<dbReference type="SUPFAM" id="SSF55347">
    <property type="entry name" value="Glyceraldehyde-3-phosphate dehydrogenase-like, C-terminal domain"/>
    <property type="match status" value="1"/>
</dbReference>